<dbReference type="NCBIfam" id="TIGR00486">
    <property type="entry name" value="YbgI_SA1388"/>
    <property type="match status" value="1"/>
</dbReference>
<dbReference type="PANTHER" id="PTHR13799:SF14">
    <property type="entry name" value="GTP CYCLOHYDROLASE 1 TYPE 2 HOMOLOG"/>
    <property type="match status" value="1"/>
</dbReference>
<dbReference type="FunFam" id="3.40.1390.30:FF:000001">
    <property type="entry name" value="GTP cyclohydrolase 1 type 2"/>
    <property type="match status" value="1"/>
</dbReference>
<dbReference type="PANTHER" id="PTHR13799">
    <property type="entry name" value="NGG1 INTERACTING FACTOR 3"/>
    <property type="match status" value="1"/>
</dbReference>
<accession>A0A9D2PME3</accession>
<dbReference type="Pfam" id="PF01784">
    <property type="entry name" value="DUF34_NIF3"/>
    <property type="match status" value="1"/>
</dbReference>
<dbReference type="GO" id="GO:0046872">
    <property type="term" value="F:metal ion binding"/>
    <property type="evidence" value="ECO:0007669"/>
    <property type="project" value="UniProtKB-KW"/>
</dbReference>
<comment type="similarity">
    <text evidence="1">Belongs to the GTP cyclohydrolase I type 2/NIF3 family.</text>
</comment>
<evidence type="ECO:0000313" key="5">
    <source>
        <dbReference type="EMBL" id="HJC62211.1"/>
    </source>
</evidence>
<dbReference type="SUPFAM" id="SSF102705">
    <property type="entry name" value="NIF3 (NGG1p interacting factor 3)-like"/>
    <property type="match status" value="1"/>
</dbReference>
<protein>
    <recommendedName>
        <fullName evidence="2">GTP cyclohydrolase 1 type 2 homolog</fullName>
    </recommendedName>
</protein>
<feature type="binding site" evidence="4">
    <location>
        <position position="228"/>
    </location>
    <ligand>
        <name>a divalent metal cation</name>
        <dbReference type="ChEBI" id="CHEBI:60240"/>
        <label>1</label>
    </ligand>
</feature>
<feature type="binding site" evidence="4">
    <location>
        <position position="103"/>
    </location>
    <ligand>
        <name>a divalent metal cation</name>
        <dbReference type="ChEBI" id="CHEBI:60240"/>
        <label>1</label>
    </ligand>
</feature>
<gene>
    <name evidence="5" type="ORF">H9753_01145</name>
</gene>
<keyword evidence="3 4" id="KW-0479">Metal-binding</keyword>
<feature type="binding site" evidence="4">
    <location>
        <position position="65"/>
    </location>
    <ligand>
        <name>a divalent metal cation</name>
        <dbReference type="ChEBI" id="CHEBI:60240"/>
        <label>1</label>
    </ligand>
</feature>
<dbReference type="EMBL" id="DWVZ01000012">
    <property type="protein sequence ID" value="HJC62211.1"/>
    <property type="molecule type" value="Genomic_DNA"/>
</dbReference>
<sequence>MKCREIISKIEEKYPVSFAESWDNPGLLVGDPDREVKKAFLALDVTDETLEAAVRAGADLMITHHPMIFSGMKRVTADDFIGRRVIRLIENHMCAYAMHTNFDVLGMAELSADYLELSHRSVLETTYEEGDRKEGIGRVGTLPRVMTLKECGAFVKEKLALPFVKICGDPDREVSLAAVCTGSGKSMMKEVLRAGAQVYITADMDYHASIDAVAQGVCVVDAGHYGTEYIFMDYMKKELAKMLPELKTETMEVIHPCAVV</sequence>
<dbReference type="GO" id="GO:0005737">
    <property type="term" value="C:cytoplasm"/>
    <property type="evidence" value="ECO:0007669"/>
    <property type="project" value="TreeGrafter"/>
</dbReference>
<name>A0A9D2PME3_9FIRM</name>
<reference evidence="5" key="2">
    <citation type="submission" date="2021-04" db="EMBL/GenBank/DDBJ databases">
        <authorList>
            <person name="Gilroy R."/>
        </authorList>
    </citation>
    <scope>NUCLEOTIDE SEQUENCE</scope>
    <source>
        <strain evidence="5">ChiBcec2-3848</strain>
    </source>
</reference>
<feature type="binding site" evidence="4">
    <location>
        <position position="224"/>
    </location>
    <ligand>
        <name>a divalent metal cation</name>
        <dbReference type="ChEBI" id="CHEBI:60240"/>
        <label>1</label>
    </ligand>
</feature>
<dbReference type="Proteomes" id="UP000823886">
    <property type="component" value="Unassembled WGS sequence"/>
</dbReference>
<evidence type="ECO:0000313" key="6">
    <source>
        <dbReference type="Proteomes" id="UP000823886"/>
    </source>
</evidence>
<evidence type="ECO:0000256" key="2">
    <source>
        <dbReference type="ARBA" id="ARBA00022112"/>
    </source>
</evidence>
<reference evidence="5" key="1">
    <citation type="journal article" date="2021" name="PeerJ">
        <title>Extensive microbial diversity within the chicken gut microbiome revealed by metagenomics and culture.</title>
        <authorList>
            <person name="Gilroy R."/>
            <person name="Ravi A."/>
            <person name="Getino M."/>
            <person name="Pursley I."/>
            <person name="Horton D.L."/>
            <person name="Alikhan N.F."/>
            <person name="Baker D."/>
            <person name="Gharbi K."/>
            <person name="Hall N."/>
            <person name="Watson M."/>
            <person name="Adriaenssens E.M."/>
            <person name="Foster-Nyarko E."/>
            <person name="Jarju S."/>
            <person name="Secka A."/>
            <person name="Antonio M."/>
            <person name="Oren A."/>
            <person name="Chaudhuri R.R."/>
            <person name="La Ragione R."/>
            <person name="Hildebrand F."/>
            <person name="Pallen M.J."/>
        </authorList>
    </citation>
    <scope>NUCLEOTIDE SEQUENCE</scope>
    <source>
        <strain evidence="5">ChiBcec2-3848</strain>
    </source>
</reference>
<dbReference type="Gene3D" id="3.40.1390.30">
    <property type="entry name" value="NIF3 (NGG1p interacting factor 3)-like"/>
    <property type="match status" value="2"/>
</dbReference>
<evidence type="ECO:0000256" key="3">
    <source>
        <dbReference type="ARBA" id="ARBA00022723"/>
    </source>
</evidence>
<comment type="caution">
    <text evidence="5">The sequence shown here is derived from an EMBL/GenBank/DDBJ whole genome shotgun (WGS) entry which is preliminary data.</text>
</comment>
<evidence type="ECO:0000256" key="4">
    <source>
        <dbReference type="PIRSR" id="PIRSR602678-1"/>
    </source>
</evidence>
<dbReference type="InterPro" id="IPR002678">
    <property type="entry name" value="DUF34/NIF3"/>
</dbReference>
<feature type="binding site" evidence="4">
    <location>
        <position position="64"/>
    </location>
    <ligand>
        <name>a divalent metal cation</name>
        <dbReference type="ChEBI" id="CHEBI:60240"/>
        <label>2</label>
    </ligand>
</feature>
<organism evidence="5 6">
    <name type="scientific">Candidatus Blautia merdavium</name>
    <dbReference type="NCBI Taxonomy" id="2838494"/>
    <lineage>
        <taxon>Bacteria</taxon>
        <taxon>Bacillati</taxon>
        <taxon>Bacillota</taxon>
        <taxon>Clostridia</taxon>
        <taxon>Lachnospirales</taxon>
        <taxon>Lachnospiraceae</taxon>
        <taxon>Blautia</taxon>
    </lineage>
</organism>
<dbReference type="InterPro" id="IPR036069">
    <property type="entry name" value="DUF34/NIF3_sf"/>
</dbReference>
<evidence type="ECO:0000256" key="1">
    <source>
        <dbReference type="ARBA" id="ARBA00006964"/>
    </source>
</evidence>
<proteinExistence type="inferred from homology"/>
<dbReference type="AlphaFoldDB" id="A0A9D2PME3"/>